<proteinExistence type="predicted"/>
<sequence>MSSTSTTSFRRKSYSGTNVRVYCGHRLPDVIRIAWKYNENQGKHFYGCAKWKVDDCKFFEWIDKEEYGPCAIEVINGLAANNERMEAELRNLRDSSGCQNPII</sequence>
<evidence type="ECO:0000313" key="7">
    <source>
        <dbReference type="Proteomes" id="UP000596660"/>
    </source>
</evidence>
<feature type="domain" description="GRF-type" evidence="5">
    <location>
        <begin position="23"/>
        <end position="65"/>
    </location>
</feature>
<dbReference type="Pfam" id="PF06839">
    <property type="entry name" value="Zn_ribbon_GRF"/>
    <property type="match status" value="1"/>
</dbReference>
<reference evidence="6" key="2">
    <citation type="submission" date="2021-03" db="UniProtKB">
        <authorList>
            <consortium name="EnsemblPlants"/>
        </authorList>
    </citation>
    <scope>IDENTIFICATION</scope>
</reference>
<protein>
    <recommendedName>
        <fullName evidence="5">GRF-type domain-containing protein</fullName>
    </recommendedName>
</protein>
<name>A0A803MF73_CHEQI</name>
<dbReference type="Proteomes" id="UP000596660">
    <property type="component" value="Unplaced"/>
</dbReference>
<accession>A0A803MF73</accession>
<reference evidence="6" key="1">
    <citation type="journal article" date="2017" name="Nature">
        <title>The genome of Chenopodium quinoa.</title>
        <authorList>
            <person name="Jarvis D.E."/>
            <person name="Ho Y.S."/>
            <person name="Lightfoot D.J."/>
            <person name="Schmoeckel S.M."/>
            <person name="Li B."/>
            <person name="Borm T.J.A."/>
            <person name="Ohyanagi H."/>
            <person name="Mineta K."/>
            <person name="Michell C.T."/>
            <person name="Saber N."/>
            <person name="Kharbatia N.M."/>
            <person name="Rupper R.R."/>
            <person name="Sharp A.R."/>
            <person name="Dally N."/>
            <person name="Boughton B.A."/>
            <person name="Woo Y.H."/>
            <person name="Gao G."/>
            <person name="Schijlen E.G.W.M."/>
            <person name="Guo X."/>
            <person name="Momin A.A."/>
            <person name="Negrao S."/>
            <person name="Al-Babili S."/>
            <person name="Gehring C."/>
            <person name="Roessner U."/>
            <person name="Jung C."/>
            <person name="Murphy K."/>
            <person name="Arold S.T."/>
            <person name="Gojobori T."/>
            <person name="van der Linden C.G."/>
            <person name="van Loo E.N."/>
            <person name="Jellen E.N."/>
            <person name="Maughan P.J."/>
            <person name="Tester M."/>
        </authorList>
    </citation>
    <scope>NUCLEOTIDE SEQUENCE [LARGE SCALE GENOMIC DNA]</scope>
    <source>
        <strain evidence="6">cv. PI 614886</strain>
    </source>
</reference>
<keyword evidence="3" id="KW-0862">Zinc</keyword>
<keyword evidence="7" id="KW-1185">Reference proteome</keyword>
<evidence type="ECO:0000256" key="1">
    <source>
        <dbReference type="ARBA" id="ARBA00022723"/>
    </source>
</evidence>
<dbReference type="PROSITE" id="PS51999">
    <property type="entry name" value="ZF_GRF"/>
    <property type="match status" value="1"/>
</dbReference>
<evidence type="ECO:0000313" key="6">
    <source>
        <dbReference type="EnsemblPlants" id="AUR62028291-RA:cds"/>
    </source>
</evidence>
<organism evidence="6 7">
    <name type="scientific">Chenopodium quinoa</name>
    <name type="common">Quinoa</name>
    <dbReference type="NCBI Taxonomy" id="63459"/>
    <lineage>
        <taxon>Eukaryota</taxon>
        <taxon>Viridiplantae</taxon>
        <taxon>Streptophyta</taxon>
        <taxon>Embryophyta</taxon>
        <taxon>Tracheophyta</taxon>
        <taxon>Spermatophyta</taxon>
        <taxon>Magnoliopsida</taxon>
        <taxon>eudicotyledons</taxon>
        <taxon>Gunneridae</taxon>
        <taxon>Pentapetalae</taxon>
        <taxon>Caryophyllales</taxon>
        <taxon>Chenopodiaceae</taxon>
        <taxon>Chenopodioideae</taxon>
        <taxon>Atripliceae</taxon>
        <taxon>Chenopodium</taxon>
    </lineage>
</organism>
<keyword evidence="1" id="KW-0479">Metal-binding</keyword>
<dbReference type="GO" id="GO:0008270">
    <property type="term" value="F:zinc ion binding"/>
    <property type="evidence" value="ECO:0007669"/>
    <property type="project" value="UniProtKB-KW"/>
</dbReference>
<dbReference type="AlphaFoldDB" id="A0A803MF73"/>
<dbReference type="EnsemblPlants" id="AUR62028291-RA">
    <property type="protein sequence ID" value="AUR62028291-RA:cds"/>
    <property type="gene ID" value="AUR62028291"/>
</dbReference>
<evidence type="ECO:0000256" key="3">
    <source>
        <dbReference type="ARBA" id="ARBA00022833"/>
    </source>
</evidence>
<dbReference type="Gramene" id="AUR62028291-RA">
    <property type="protein sequence ID" value="AUR62028291-RA:cds"/>
    <property type="gene ID" value="AUR62028291"/>
</dbReference>
<dbReference type="InterPro" id="IPR010666">
    <property type="entry name" value="Znf_GRF"/>
</dbReference>
<evidence type="ECO:0000259" key="5">
    <source>
        <dbReference type="PROSITE" id="PS51999"/>
    </source>
</evidence>
<evidence type="ECO:0000256" key="2">
    <source>
        <dbReference type="ARBA" id="ARBA00022771"/>
    </source>
</evidence>
<evidence type="ECO:0000256" key="4">
    <source>
        <dbReference type="PROSITE-ProRule" id="PRU01343"/>
    </source>
</evidence>
<keyword evidence="2 4" id="KW-0863">Zinc-finger</keyword>